<accession>A0A4R6YTL1</accession>
<dbReference type="EMBL" id="SNZH01000010">
    <property type="protein sequence ID" value="TDR41743.1"/>
    <property type="molecule type" value="Genomic_DNA"/>
</dbReference>
<evidence type="ECO:0000313" key="2">
    <source>
        <dbReference type="Proteomes" id="UP000295293"/>
    </source>
</evidence>
<reference evidence="1 2" key="1">
    <citation type="submission" date="2019-03" db="EMBL/GenBank/DDBJ databases">
        <title>Genomic Encyclopedia of Type Strains, Phase IV (KMG-IV): sequencing the most valuable type-strain genomes for metagenomic binning, comparative biology and taxonomic classification.</title>
        <authorList>
            <person name="Goeker M."/>
        </authorList>
    </citation>
    <scope>NUCLEOTIDE SEQUENCE [LARGE SCALE GENOMIC DNA]</scope>
    <source>
        <strain evidence="1 2">DSM 21667</strain>
    </source>
</reference>
<sequence length="59" mass="6292">MSYARGRALQLLATTEEAVSVVLLSAGVETVLWNSSGELRMLALAGYPESLLWSAAPQI</sequence>
<dbReference type="AlphaFoldDB" id="A0A4R6YTL1"/>
<organism evidence="1 2">
    <name type="scientific">Tahibacter aquaticus</name>
    <dbReference type="NCBI Taxonomy" id="520092"/>
    <lineage>
        <taxon>Bacteria</taxon>
        <taxon>Pseudomonadati</taxon>
        <taxon>Pseudomonadota</taxon>
        <taxon>Gammaproteobacteria</taxon>
        <taxon>Lysobacterales</taxon>
        <taxon>Rhodanobacteraceae</taxon>
        <taxon>Tahibacter</taxon>
    </lineage>
</organism>
<protein>
    <submittedName>
        <fullName evidence="1">Uncharacterized protein</fullName>
    </submittedName>
</protein>
<evidence type="ECO:0000313" key="1">
    <source>
        <dbReference type="EMBL" id="TDR41743.1"/>
    </source>
</evidence>
<gene>
    <name evidence="1" type="ORF">DFR29_110227</name>
</gene>
<proteinExistence type="predicted"/>
<comment type="caution">
    <text evidence="1">The sequence shown here is derived from an EMBL/GenBank/DDBJ whole genome shotgun (WGS) entry which is preliminary data.</text>
</comment>
<keyword evidence="2" id="KW-1185">Reference proteome</keyword>
<name>A0A4R6YTL1_9GAMM</name>
<dbReference type="Proteomes" id="UP000295293">
    <property type="component" value="Unassembled WGS sequence"/>
</dbReference>